<dbReference type="Proteomes" id="UP000503482">
    <property type="component" value="Chromosome"/>
</dbReference>
<keyword evidence="3" id="KW-1185">Reference proteome</keyword>
<dbReference type="PROSITE" id="PS50005">
    <property type="entry name" value="TPR"/>
    <property type="match status" value="1"/>
</dbReference>
<sequence length="279" mass="33360">MKTVLIKTSLILFIFSFLYAKDMSYKNIEEDTSYHIYSVDINKDGIKDKVAYNKEGNELLFYIKKDNNYKKVYQGENYSFDWVYRVEDIKEYNENDNVLYIKTMFNGSGDQTIEYFIYYINKKWELNKSITTNSTYLETKICILNNKEENCYHVKNLEENNILINIIENLKNKKNIPLFSKEYIFSLFNTYELNLKTLTQYNDIAYYLQQANANNEAIFLLEKILEKFPNRTVAYLNLADAYDGLGNKEKAKENYEKYMNLMKQDNKEAKIPKRVLEYK</sequence>
<feature type="repeat" description="TPR" evidence="1">
    <location>
        <begin position="232"/>
        <end position="265"/>
    </location>
</feature>
<reference evidence="2 3" key="1">
    <citation type="submission" date="2020-05" db="EMBL/GenBank/DDBJ databases">
        <title>Complete genome sequencing of Campylobacter and Arcobacter type strains.</title>
        <authorList>
            <person name="Miller W.G."/>
            <person name="Yee E."/>
        </authorList>
    </citation>
    <scope>NUCLEOTIDE SEQUENCE [LARGE SCALE GENOMIC DNA]</scope>
    <source>
        <strain evidence="2 3">LMG 26156</strain>
    </source>
</reference>
<evidence type="ECO:0000313" key="2">
    <source>
        <dbReference type="EMBL" id="QKF67307.1"/>
    </source>
</evidence>
<dbReference type="EMBL" id="CP053840">
    <property type="protein sequence ID" value="QKF67307.1"/>
    <property type="molecule type" value="Genomic_DNA"/>
</dbReference>
<dbReference type="Pfam" id="PF14559">
    <property type="entry name" value="TPR_19"/>
    <property type="match status" value="1"/>
</dbReference>
<dbReference type="InterPro" id="IPR019734">
    <property type="entry name" value="TPR_rpt"/>
</dbReference>
<organism evidence="2 3">
    <name type="scientific">Arcobacter venerupis</name>
    <dbReference type="NCBI Taxonomy" id="1054033"/>
    <lineage>
        <taxon>Bacteria</taxon>
        <taxon>Pseudomonadati</taxon>
        <taxon>Campylobacterota</taxon>
        <taxon>Epsilonproteobacteria</taxon>
        <taxon>Campylobacterales</taxon>
        <taxon>Arcobacteraceae</taxon>
        <taxon>Arcobacter</taxon>
    </lineage>
</organism>
<dbReference type="RefSeq" id="WP_128358123.1">
    <property type="nucleotide sequence ID" value="NZ_CP053840.1"/>
</dbReference>
<keyword evidence="1" id="KW-0802">TPR repeat</keyword>
<evidence type="ECO:0000256" key="1">
    <source>
        <dbReference type="PROSITE-ProRule" id="PRU00339"/>
    </source>
</evidence>
<gene>
    <name evidence="2" type="ORF">AVENP_1762</name>
</gene>
<accession>A0AAE7BBG5</accession>
<dbReference type="InterPro" id="IPR011990">
    <property type="entry name" value="TPR-like_helical_dom_sf"/>
</dbReference>
<dbReference type="KEGG" id="avp:AVENP_1762"/>
<evidence type="ECO:0008006" key="4">
    <source>
        <dbReference type="Google" id="ProtNLM"/>
    </source>
</evidence>
<name>A0AAE7BBG5_9BACT</name>
<dbReference type="AlphaFoldDB" id="A0AAE7BBG5"/>
<evidence type="ECO:0000313" key="3">
    <source>
        <dbReference type="Proteomes" id="UP000503482"/>
    </source>
</evidence>
<dbReference type="Gene3D" id="1.25.40.10">
    <property type="entry name" value="Tetratricopeptide repeat domain"/>
    <property type="match status" value="1"/>
</dbReference>
<dbReference type="SUPFAM" id="SSF48452">
    <property type="entry name" value="TPR-like"/>
    <property type="match status" value="1"/>
</dbReference>
<proteinExistence type="predicted"/>
<protein>
    <recommendedName>
        <fullName evidence="4">Tetratricopeptide repeat protein</fullName>
    </recommendedName>
</protein>